<dbReference type="Pfam" id="PF00496">
    <property type="entry name" value="SBP_bac_5"/>
    <property type="match status" value="1"/>
</dbReference>
<name>A0A4S2EZ27_9ACTN</name>
<protein>
    <submittedName>
        <fullName evidence="2">ABC transporter substrate-binding protein</fullName>
    </submittedName>
</protein>
<keyword evidence="3" id="KW-1185">Reference proteome</keyword>
<dbReference type="CDD" id="cd00995">
    <property type="entry name" value="PBP2_NikA_DppA_OppA_like"/>
    <property type="match status" value="1"/>
</dbReference>
<dbReference type="Gene3D" id="3.10.105.10">
    <property type="entry name" value="Dipeptide-binding Protein, Domain 3"/>
    <property type="match status" value="1"/>
</dbReference>
<proteinExistence type="predicted"/>
<evidence type="ECO:0000259" key="1">
    <source>
        <dbReference type="Pfam" id="PF00496"/>
    </source>
</evidence>
<dbReference type="InterPro" id="IPR039424">
    <property type="entry name" value="SBP_5"/>
</dbReference>
<organism evidence="2 3">
    <name type="scientific">Muricaecibacterium torontonense</name>
    <dbReference type="NCBI Taxonomy" id="3032871"/>
    <lineage>
        <taxon>Bacteria</taxon>
        <taxon>Bacillati</taxon>
        <taxon>Actinomycetota</taxon>
        <taxon>Coriobacteriia</taxon>
        <taxon>Coriobacteriales</taxon>
        <taxon>Atopobiaceae</taxon>
        <taxon>Muricaecibacterium</taxon>
    </lineage>
</organism>
<dbReference type="GO" id="GO:0042597">
    <property type="term" value="C:periplasmic space"/>
    <property type="evidence" value="ECO:0007669"/>
    <property type="project" value="UniProtKB-ARBA"/>
</dbReference>
<dbReference type="GO" id="GO:1904680">
    <property type="term" value="F:peptide transmembrane transporter activity"/>
    <property type="evidence" value="ECO:0007669"/>
    <property type="project" value="TreeGrafter"/>
</dbReference>
<dbReference type="Gene3D" id="3.40.190.10">
    <property type="entry name" value="Periplasmic binding protein-like II"/>
    <property type="match status" value="1"/>
</dbReference>
<feature type="domain" description="Solute-binding protein family 5" evidence="1">
    <location>
        <begin position="112"/>
        <end position="500"/>
    </location>
</feature>
<evidence type="ECO:0000313" key="3">
    <source>
        <dbReference type="Proteomes" id="UP000310263"/>
    </source>
</evidence>
<dbReference type="InterPro" id="IPR030678">
    <property type="entry name" value="Peptide/Ni-bd"/>
</dbReference>
<dbReference type="PANTHER" id="PTHR30290">
    <property type="entry name" value="PERIPLASMIC BINDING COMPONENT OF ABC TRANSPORTER"/>
    <property type="match status" value="1"/>
</dbReference>
<dbReference type="OrthoDB" id="9764591at2"/>
<dbReference type="GO" id="GO:0043190">
    <property type="term" value="C:ATP-binding cassette (ABC) transporter complex"/>
    <property type="evidence" value="ECO:0007669"/>
    <property type="project" value="InterPro"/>
</dbReference>
<dbReference type="PANTHER" id="PTHR30290:SF83">
    <property type="entry name" value="ABC TRANSPORTER SUBSTRATE-BINDING PROTEIN"/>
    <property type="match status" value="1"/>
</dbReference>
<evidence type="ECO:0000313" key="2">
    <source>
        <dbReference type="EMBL" id="TGY61796.1"/>
    </source>
</evidence>
<accession>A0A4S2EZ27</accession>
<comment type="caution">
    <text evidence="2">The sequence shown here is derived from an EMBL/GenBank/DDBJ whole genome shotgun (WGS) entry which is preliminary data.</text>
</comment>
<dbReference type="Gene3D" id="3.90.76.10">
    <property type="entry name" value="Dipeptide-binding Protein, Domain 1"/>
    <property type="match status" value="1"/>
</dbReference>
<dbReference type="SUPFAM" id="SSF53850">
    <property type="entry name" value="Periplasmic binding protein-like II"/>
    <property type="match status" value="1"/>
</dbReference>
<dbReference type="AlphaFoldDB" id="A0A4S2EZ27"/>
<dbReference type="GO" id="GO:0015833">
    <property type="term" value="P:peptide transport"/>
    <property type="evidence" value="ECO:0007669"/>
    <property type="project" value="TreeGrafter"/>
</dbReference>
<reference evidence="2 3" key="1">
    <citation type="submission" date="2019-04" db="EMBL/GenBank/DDBJ databases">
        <title>Microbes associate with the intestines of laboratory mice.</title>
        <authorList>
            <person name="Navarre W."/>
            <person name="Wong E."/>
            <person name="Huang K."/>
            <person name="Tropini C."/>
            <person name="Ng K."/>
            <person name="Yu B."/>
        </authorList>
    </citation>
    <scope>NUCLEOTIDE SEQUENCE [LARGE SCALE GENOMIC DNA]</scope>
    <source>
        <strain evidence="2 3">NM07_P-09</strain>
    </source>
</reference>
<gene>
    <name evidence="2" type="ORF">E5334_07285</name>
</gene>
<dbReference type="InterPro" id="IPR000914">
    <property type="entry name" value="SBP_5_dom"/>
</dbReference>
<dbReference type="PIRSF" id="PIRSF002741">
    <property type="entry name" value="MppA"/>
    <property type="match status" value="1"/>
</dbReference>
<sequence length="579" mass="63378">MRASFLMRALLGIHRPKPATATLKGDPMNGNPQTPSLTRKAFLGSSALAAGVLALSGCKKSGGAASGDGTSISYFITNPPSIDPYNAQDVAGCLVARQLFDPLCTYNFKTSEVEPCAAESWTVNDEGTVFTFTIRQGNTFHNGETVDAAAFQRGWNRLCNPTTTESPSVVSYYLKLVKGYDEVVNGQAQELSGVSCPDEYTFQVELSQPFFDFPMICTIVPTAPVPKVALDDFQSYFKAPIGNGAYEMDGQWVDGQYIKLKAYPDYKNGEKPKIGNLNFNIQKDVETGYKEFLAGNIDICDIPTPQVKDAQAEYGVSEDGYTITPDHQCLDGEQPSTYYLVLNLDDPVLQDADVRRAISMAIDRQSICDTVLQGTRTPAGNLCAPTCLGYEENQWAYSKYDKDAAVALLDKNHPADANGMRDISVTLSYNVDGSHKEIMETVQANLQAVGINVTQNTVEWAAYLSMLDSGDYQIGRQGWVAEYPSIDNFLYSLCYTGNADNLSGYSNEQVDSLIVQARGTQDENERLSLLEQANTLVGNDVPMIPLFFYKFAKVGSSRIKQAYLSPIEQSSAASWELEG</sequence>
<dbReference type="Proteomes" id="UP000310263">
    <property type="component" value="Unassembled WGS sequence"/>
</dbReference>
<dbReference type="EMBL" id="SRYE01000004">
    <property type="protein sequence ID" value="TGY61796.1"/>
    <property type="molecule type" value="Genomic_DNA"/>
</dbReference>